<dbReference type="EMBL" id="BMMF01000004">
    <property type="protein sequence ID" value="GGK31099.1"/>
    <property type="molecule type" value="Genomic_DNA"/>
</dbReference>
<keyword evidence="1" id="KW-0472">Membrane</keyword>
<gene>
    <name evidence="2" type="ORF">GCM10011322_17150</name>
</gene>
<feature type="transmembrane region" description="Helical" evidence="1">
    <location>
        <begin position="6"/>
        <end position="28"/>
    </location>
</feature>
<organism evidence="2 3">
    <name type="scientific">Salinarimonas ramus</name>
    <dbReference type="NCBI Taxonomy" id="690164"/>
    <lineage>
        <taxon>Bacteria</taxon>
        <taxon>Pseudomonadati</taxon>
        <taxon>Pseudomonadota</taxon>
        <taxon>Alphaproteobacteria</taxon>
        <taxon>Hyphomicrobiales</taxon>
        <taxon>Salinarimonadaceae</taxon>
        <taxon>Salinarimonas</taxon>
    </lineage>
</organism>
<dbReference type="AlphaFoldDB" id="A0A917Q6T9"/>
<dbReference type="RefSeq" id="WP_188911675.1">
    <property type="nucleotide sequence ID" value="NZ_BMMF01000004.1"/>
</dbReference>
<name>A0A917Q6T9_9HYPH</name>
<evidence type="ECO:0000256" key="1">
    <source>
        <dbReference type="SAM" id="Phobius"/>
    </source>
</evidence>
<evidence type="ECO:0000313" key="2">
    <source>
        <dbReference type="EMBL" id="GGK31099.1"/>
    </source>
</evidence>
<sequence length="165" mass="17508">MTSLPIDALSILDVVLIVALLATAAYAIGLRREFKRFRGYNAEYAEILAQTGRAMEGVERAVESVQTEGASVLAALGERIEEARSVMERLEAARQAPAVESPRRARAARLATGAAEAIAEAAAAAPAFAAAAPAETPAPFRPRPDQKPKAYAWPTVVVKRLPDDA</sequence>
<dbReference type="Proteomes" id="UP000600449">
    <property type="component" value="Unassembled WGS sequence"/>
</dbReference>
<keyword evidence="3" id="KW-1185">Reference proteome</keyword>
<accession>A0A917Q6T9</accession>
<reference evidence="2 3" key="1">
    <citation type="journal article" date="2014" name="Int. J. Syst. Evol. Microbiol.">
        <title>Complete genome sequence of Corynebacterium casei LMG S-19264T (=DSM 44701T), isolated from a smear-ripened cheese.</title>
        <authorList>
            <consortium name="US DOE Joint Genome Institute (JGI-PGF)"/>
            <person name="Walter F."/>
            <person name="Albersmeier A."/>
            <person name="Kalinowski J."/>
            <person name="Ruckert C."/>
        </authorList>
    </citation>
    <scope>NUCLEOTIDE SEQUENCE [LARGE SCALE GENOMIC DNA]</scope>
    <source>
        <strain evidence="2 3">CGMCC 1.9161</strain>
    </source>
</reference>
<evidence type="ECO:0000313" key="3">
    <source>
        <dbReference type="Proteomes" id="UP000600449"/>
    </source>
</evidence>
<comment type="caution">
    <text evidence="2">The sequence shown here is derived from an EMBL/GenBank/DDBJ whole genome shotgun (WGS) entry which is preliminary data.</text>
</comment>
<keyword evidence="1" id="KW-1133">Transmembrane helix</keyword>
<proteinExistence type="predicted"/>
<keyword evidence="1" id="KW-0812">Transmembrane</keyword>
<protein>
    <submittedName>
        <fullName evidence="2">Uncharacterized protein</fullName>
    </submittedName>
</protein>